<organism evidence="3 4">
    <name type="scientific">Lachnellula arida</name>
    <dbReference type="NCBI Taxonomy" id="1316785"/>
    <lineage>
        <taxon>Eukaryota</taxon>
        <taxon>Fungi</taxon>
        <taxon>Dikarya</taxon>
        <taxon>Ascomycota</taxon>
        <taxon>Pezizomycotina</taxon>
        <taxon>Leotiomycetes</taxon>
        <taxon>Helotiales</taxon>
        <taxon>Lachnaceae</taxon>
        <taxon>Lachnellula</taxon>
    </lineage>
</organism>
<evidence type="ECO:0000313" key="4">
    <source>
        <dbReference type="Proteomes" id="UP000469559"/>
    </source>
</evidence>
<feature type="transmembrane region" description="Helical" evidence="2">
    <location>
        <begin position="137"/>
        <end position="162"/>
    </location>
</feature>
<keyword evidence="2" id="KW-0812">Transmembrane</keyword>
<protein>
    <submittedName>
        <fullName evidence="3">Uncharacterized protein</fullName>
    </submittedName>
</protein>
<comment type="caution">
    <text evidence="3">The sequence shown here is derived from an EMBL/GenBank/DDBJ whole genome shotgun (WGS) entry which is preliminary data.</text>
</comment>
<evidence type="ECO:0000256" key="2">
    <source>
        <dbReference type="SAM" id="Phobius"/>
    </source>
</evidence>
<dbReference type="OrthoDB" id="3254104at2759"/>
<dbReference type="EMBL" id="QGMF01001056">
    <property type="protein sequence ID" value="TVY13207.1"/>
    <property type="molecule type" value="Genomic_DNA"/>
</dbReference>
<feature type="transmembrane region" description="Helical" evidence="2">
    <location>
        <begin position="87"/>
        <end position="106"/>
    </location>
</feature>
<evidence type="ECO:0000313" key="3">
    <source>
        <dbReference type="EMBL" id="TVY13207.1"/>
    </source>
</evidence>
<accession>A0A8T9B0S6</accession>
<dbReference type="AlphaFoldDB" id="A0A8T9B0S6"/>
<feature type="transmembrane region" description="Helical" evidence="2">
    <location>
        <begin position="174"/>
        <end position="195"/>
    </location>
</feature>
<keyword evidence="4" id="KW-1185">Reference proteome</keyword>
<sequence>MGPYSTLSSTPSYDTRTHTQEKTLGYRVMSQVRKPEPAHHLHMPFHHHASAATAPDALRPELGPNRQNSVQTRYMTMLLALDTIPRLHNILASFFTWILLAGFVIFPGTFTSLQSLDTDTSSSNPASSILKSTTTHIHIPLLVIASTSSILGALGMLYLWSAHRDNFVWLLNRIFLPGCLNSFAGFISTLVNVYAQQSGVWSVTARVTAGVTGGCMGVMGV</sequence>
<dbReference type="Proteomes" id="UP000469559">
    <property type="component" value="Unassembled WGS sequence"/>
</dbReference>
<evidence type="ECO:0000256" key="1">
    <source>
        <dbReference type="SAM" id="MobiDB-lite"/>
    </source>
</evidence>
<feature type="compositionally biased region" description="Polar residues" evidence="1">
    <location>
        <begin position="1"/>
        <end position="14"/>
    </location>
</feature>
<reference evidence="3 4" key="1">
    <citation type="submission" date="2018-05" db="EMBL/GenBank/DDBJ databases">
        <title>Whole genome sequencing for identification of molecular markers to develop diagnostic detection tools for the regulated plant pathogen Lachnellula willkommii.</title>
        <authorList>
            <person name="Giroux E."/>
            <person name="Bilodeau G."/>
        </authorList>
    </citation>
    <scope>NUCLEOTIDE SEQUENCE [LARGE SCALE GENOMIC DNA]</scope>
    <source>
        <strain evidence="3 4">CBS 203.66</strain>
    </source>
</reference>
<feature type="region of interest" description="Disordered" evidence="1">
    <location>
        <begin position="1"/>
        <end position="21"/>
    </location>
</feature>
<feature type="non-terminal residue" evidence="3">
    <location>
        <position position="1"/>
    </location>
</feature>
<gene>
    <name evidence="3" type="ORF">LARI1_G008723</name>
</gene>
<keyword evidence="2" id="KW-0472">Membrane</keyword>
<keyword evidence="2" id="KW-1133">Transmembrane helix</keyword>
<name>A0A8T9B0S6_9HELO</name>
<proteinExistence type="predicted"/>